<organism evidence="2 3">
    <name type="scientific">Rhodovibrio sodomensis</name>
    <dbReference type="NCBI Taxonomy" id="1088"/>
    <lineage>
        <taxon>Bacteria</taxon>
        <taxon>Pseudomonadati</taxon>
        <taxon>Pseudomonadota</taxon>
        <taxon>Alphaproteobacteria</taxon>
        <taxon>Rhodospirillales</taxon>
        <taxon>Rhodovibrionaceae</taxon>
        <taxon>Rhodovibrio</taxon>
    </lineage>
</organism>
<feature type="region of interest" description="Disordered" evidence="1">
    <location>
        <begin position="1"/>
        <end position="20"/>
    </location>
</feature>
<gene>
    <name evidence="2" type="ORF">CKO28_17505</name>
</gene>
<dbReference type="Proteomes" id="UP001296873">
    <property type="component" value="Unassembled WGS sequence"/>
</dbReference>
<accession>A0ABS1DH91</accession>
<comment type="caution">
    <text evidence="2">The sequence shown here is derived from an EMBL/GenBank/DDBJ whole genome shotgun (WGS) entry which is preliminary data.</text>
</comment>
<proteinExistence type="predicted"/>
<evidence type="ECO:0000313" key="2">
    <source>
        <dbReference type="EMBL" id="MBK1669835.1"/>
    </source>
</evidence>
<reference evidence="2 3" key="1">
    <citation type="journal article" date="2020" name="Microorganisms">
        <title>Osmotic Adaptation and Compatible Solute Biosynthesis of Phototrophic Bacteria as Revealed from Genome Analyses.</title>
        <authorList>
            <person name="Imhoff J.F."/>
            <person name="Rahn T."/>
            <person name="Kunzel S."/>
            <person name="Keller A."/>
            <person name="Neulinger S.C."/>
        </authorList>
    </citation>
    <scope>NUCLEOTIDE SEQUENCE [LARGE SCALE GENOMIC DNA]</scope>
    <source>
        <strain evidence="2 3">DSM 9895</strain>
    </source>
</reference>
<protein>
    <submittedName>
        <fullName evidence="2">Uncharacterized protein</fullName>
    </submittedName>
</protein>
<dbReference type="EMBL" id="NRRL01000063">
    <property type="protein sequence ID" value="MBK1669835.1"/>
    <property type="molecule type" value="Genomic_DNA"/>
</dbReference>
<evidence type="ECO:0000313" key="3">
    <source>
        <dbReference type="Proteomes" id="UP001296873"/>
    </source>
</evidence>
<keyword evidence="3" id="KW-1185">Reference proteome</keyword>
<dbReference type="RefSeq" id="WP_200342180.1">
    <property type="nucleotide sequence ID" value="NZ_NRRL01000063.1"/>
</dbReference>
<sequence length="61" mass="6619">MTEMEARLTPAQKNKLSAARDRSARRLREAGLLAAAAVIEARLRGDEPQEIDPAIFAEGDA</sequence>
<evidence type="ECO:0000256" key="1">
    <source>
        <dbReference type="SAM" id="MobiDB-lite"/>
    </source>
</evidence>
<name>A0ABS1DH91_9PROT</name>